<feature type="compositionally biased region" description="Low complexity" evidence="1">
    <location>
        <begin position="38"/>
        <end position="47"/>
    </location>
</feature>
<proteinExistence type="predicted"/>
<keyword evidence="2" id="KW-1133">Transmembrane helix</keyword>
<protein>
    <submittedName>
        <fullName evidence="3">Uncharacterized protein</fullName>
    </submittedName>
</protein>
<feature type="compositionally biased region" description="Basic and acidic residues" evidence="1">
    <location>
        <begin position="66"/>
        <end position="77"/>
    </location>
</feature>
<evidence type="ECO:0000313" key="3">
    <source>
        <dbReference type="EMBL" id="APM39489.1"/>
    </source>
</evidence>
<evidence type="ECO:0000256" key="2">
    <source>
        <dbReference type="SAM" id="Phobius"/>
    </source>
</evidence>
<dbReference type="OrthoDB" id="1931061at2"/>
<gene>
    <name evidence="3" type="ORF">BS101_12415</name>
</gene>
<reference evidence="3 4" key="1">
    <citation type="submission" date="2016-12" db="EMBL/GenBank/DDBJ databases">
        <title>Complete genome sequence of Clostridium kluyveri JZZ isolated from the pit mud of a Chinese flavor liquor-making factory.</title>
        <authorList>
            <person name="Wang Y."/>
        </authorList>
    </citation>
    <scope>NUCLEOTIDE SEQUENCE [LARGE SCALE GENOMIC DNA]</scope>
    <source>
        <strain evidence="3 4">JZZ</strain>
    </source>
</reference>
<evidence type="ECO:0000313" key="4">
    <source>
        <dbReference type="Proteomes" id="UP000184604"/>
    </source>
</evidence>
<feature type="region of interest" description="Disordered" evidence="1">
    <location>
        <begin position="37"/>
        <end position="89"/>
    </location>
</feature>
<sequence>MKIKKIIIIGVSVIICISVLTIIWNIKNKSLKSSDIVNTTTNSNNSNKPKDTVSKNGESSNQVETKSSDRVEDKTQPEDPTNSGTSASISKSAAILKAELESQSKSGSENASNPQVQTFTGYITTEDDFAAGLKEDTAAMIYMRLMALSGLGITFQENGEWVFYYFDGNISTDNKDGEGGTWAFNGTGSQLDAWNIVKHQVELNNGSDKTKPVPATVTGVLDGSMQTNPGPDADGKRFPVITVQSITKN</sequence>
<organism evidence="3 4">
    <name type="scientific">Clostridium kluyveri</name>
    <dbReference type="NCBI Taxonomy" id="1534"/>
    <lineage>
        <taxon>Bacteria</taxon>
        <taxon>Bacillati</taxon>
        <taxon>Bacillota</taxon>
        <taxon>Clostridia</taxon>
        <taxon>Eubacteriales</taxon>
        <taxon>Clostridiaceae</taxon>
        <taxon>Clostridium</taxon>
    </lineage>
</organism>
<feature type="transmembrane region" description="Helical" evidence="2">
    <location>
        <begin position="6"/>
        <end position="26"/>
    </location>
</feature>
<keyword evidence="2" id="KW-0812">Transmembrane</keyword>
<feature type="compositionally biased region" description="Polar residues" evidence="1">
    <location>
        <begin position="54"/>
        <end position="65"/>
    </location>
</feature>
<dbReference type="EMBL" id="CP018335">
    <property type="protein sequence ID" value="APM39489.1"/>
    <property type="molecule type" value="Genomic_DNA"/>
</dbReference>
<keyword evidence="2" id="KW-0472">Membrane</keyword>
<dbReference type="RefSeq" id="WP_073539112.1">
    <property type="nucleotide sequence ID" value="NZ_CP018335.1"/>
</dbReference>
<accession>A0A1L5F920</accession>
<evidence type="ECO:0000256" key="1">
    <source>
        <dbReference type="SAM" id="MobiDB-lite"/>
    </source>
</evidence>
<dbReference type="Proteomes" id="UP000184604">
    <property type="component" value="Chromosome"/>
</dbReference>
<name>A0A1L5F920_CLOKL</name>
<dbReference type="AlphaFoldDB" id="A0A1L5F920"/>